<feature type="non-terminal residue" evidence="1">
    <location>
        <position position="1"/>
    </location>
</feature>
<gene>
    <name evidence="1" type="ORF">BD310DRAFT_860002</name>
</gene>
<evidence type="ECO:0000313" key="1">
    <source>
        <dbReference type="EMBL" id="TBU53597.1"/>
    </source>
</evidence>
<keyword evidence="2" id="KW-1185">Reference proteome</keyword>
<proteinExistence type="predicted"/>
<reference evidence="1 2" key="1">
    <citation type="submission" date="2019-01" db="EMBL/GenBank/DDBJ databases">
        <title>Draft genome sequences of three monokaryotic isolates of the white-rot basidiomycete fungus Dichomitus squalens.</title>
        <authorList>
            <consortium name="DOE Joint Genome Institute"/>
            <person name="Lopez S.C."/>
            <person name="Andreopoulos B."/>
            <person name="Pangilinan J."/>
            <person name="Lipzen A."/>
            <person name="Riley R."/>
            <person name="Ahrendt S."/>
            <person name="Ng V."/>
            <person name="Barry K."/>
            <person name="Daum C."/>
            <person name="Grigoriev I.V."/>
            <person name="Hilden K.S."/>
            <person name="Makela M.R."/>
            <person name="de Vries R.P."/>
        </authorList>
    </citation>
    <scope>NUCLEOTIDE SEQUENCE [LARGE SCALE GENOMIC DNA]</scope>
    <source>
        <strain evidence="1 2">CBS 464.89</strain>
    </source>
</reference>
<sequence length="162" mass="19020">LPWEVIEKVIDHSSEHTRALCNLALTCRQLHPRSSLVLFNHVQLERRQQLFVFCDVLQAQPNFRSIVRSLTIRLEEFSPFPLLSILPDLRSITFFGYKNFPRPRRFTSIHGSTLHCCRQFGRGLRSLTFRGVRFRHCTAFVRFITAFSGLQDLVCDDVQIWE</sequence>
<evidence type="ECO:0000313" key="2">
    <source>
        <dbReference type="Proteomes" id="UP000292082"/>
    </source>
</evidence>
<accession>A0A4Q9PHX0</accession>
<protein>
    <submittedName>
        <fullName evidence="1">Uncharacterized protein</fullName>
    </submittedName>
</protein>
<dbReference type="EMBL" id="ML145210">
    <property type="protein sequence ID" value="TBU53597.1"/>
    <property type="molecule type" value="Genomic_DNA"/>
</dbReference>
<name>A0A4Q9PHX0_9APHY</name>
<dbReference type="Proteomes" id="UP000292082">
    <property type="component" value="Unassembled WGS sequence"/>
</dbReference>
<dbReference type="AlphaFoldDB" id="A0A4Q9PHX0"/>
<feature type="non-terminal residue" evidence="1">
    <location>
        <position position="162"/>
    </location>
</feature>
<organism evidence="1 2">
    <name type="scientific">Dichomitus squalens</name>
    <dbReference type="NCBI Taxonomy" id="114155"/>
    <lineage>
        <taxon>Eukaryota</taxon>
        <taxon>Fungi</taxon>
        <taxon>Dikarya</taxon>
        <taxon>Basidiomycota</taxon>
        <taxon>Agaricomycotina</taxon>
        <taxon>Agaricomycetes</taxon>
        <taxon>Polyporales</taxon>
        <taxon>Polyporaceae</taxon>
        <taxon>Dichomitus</taxon>
    </lineage>
</organism>